<evidence type="ECO:0000256" key="1">
    <source>
        <dbReference type="SAM" id="Phobius"/>
    </source>
</evidence>
<dbReference type="PATRIC" id="fig|200450.4.peg.4290"/>
<dbReference type="EMBL" id="JYLK01000006">
    <property type="protein sequence ID" value="KRP60402.1"/>
    <property type="molecule type" value="Genomic_DNA"/>
</dbReference>
<organism evidence="2 4">
    <name type="scientific">Pseudomonas trivialis</name>
    <dbReference type="NCBI Taxonomy" id="200450"/>
    <lineage>
        <taxon>Bacteria</taxon>
        <taxon>Pseudomonadati</taxon>
        <taxon>Pseudomonadota</taxon>
        <taxon>Gammaproteobacteria</taxon>
        <taxon>Pseudomonadales</taxon>
        <taxon>Pseudomonadaceae</taxon>
        <taxon>Pseudomonas</taxon>
    </lineage>
</organism>
<evidence type="ECO:0000313" key="5">
    <source>
        <dbReference type="Proteomes" id="UP000183126"/>
    </source>
</evidence>
<accession>A0A0R2ZIC2</accession>
<keyword evidence="1" id="KW-1133">Transmembrane helix</keyword>
<keyword evidence="5" id="KW-1185">Reference proteome</keyword>
<reference evidence="2 4" key="1">
    <citation type="submission" date="2015-02" db="EMBL/GenBank/DDBJ databases">
        <title>Two Pseudomonas sp. nov. isolated from raw milk.</title>
        <authorList>
            <person name="Wenning M."/>
            <person name="von Neubeck M."/>
            <person name="Huptas C."/>
            <person name="Scherer S."/>
        </authorList>
    </citation>
    <scope>NUCLEOTIDE SEQUENCE [LARGE SCALE GENOMIC DNA]</scope>
    <source>
        <strain evidence="2 4">DSM 14937</strain>
    </source>
</reference>
<reference evidence="3 5" key="2">
    <citation type="submission" date="2016-10" db="EMBL/GenBank/DDBJ databases">
        <authorList>
            <person name="Varghese N."/>
            <person name="Submissions S."/>
        </authorList>
    </citation>
    <scope>NUCLEOTIDE SEQUENCE [LARGE SCALE GENOMIC DNA]</scope>
    <source>
        <strain evidence="3 5">BS3111</strain>
    </source>
</reference>
<name>A0A0R2ZIC2_9PSED</name>
<keyword evidence="1" id="KW-0472">Membrane</keyword>
<sequence length="71" mass="7822">MRNDDLDLDLRADRDELHDFTPRAPHTKRQKSLVLQVALGVFLGGLALWLVQLGATAIMAKLAMGTFQFGG</sequence>
<evidence type="ECO:0000313" key="4">
    <source>
        <dbReference type="Proteomes" id="UP000052019"/>
    </source>
</evidence>
<dbReference type="RefSeq" id="WP_057008043.1">
    <property type="nucleotide sequence ID" value="NZ_JYLK01000006.1"/>
</dbReference>
<dbReference type="Proteomes" id="UP000052019">
    <property type="component" value="Unassembled WGS sequence"/>
</dbReference>
<gene>
    <name evidence="3" type="ORF">SAMN04490205_4785</name>
    <name evidence="2" type="ORF">TU79_11305</name>
</gene>
<feature type="transmembrane region" description="Helical" evidence="1">
    <location>
        <begin position="33"/>
        <end position="60"/>
    </location>
</feature>
<dbReference type="Proteomes" id="UP000183126">
    <property type="component" value="Chromosome I"/>
</dbReference>
<proteinExistence type="predicted"/>
<evidence type="ECO:0000313" key="2">
    <source>
        <dbReference type="EMBL" id="KRP60402.1"/>
    </source>
</evidence>
<dbReference type="EMBL" id="LT629760">
    <property type="protein sequence ID" value="SDT10638.1"/>
    <property type="molecule type" value="Genomic_DNA"/>
</dbReference>
<keyword evidence="1" id="KW-0812">Transmembrane</keyword>
<dbReference type="AlphaFoldDB" id="A0A0R2ZIC2"/>
<evidence type="ECO:0000313" key="3">
    <source>
        <dbReference type="EMBL" id="SDT10638.1"/>
    </source>
</evidence>
<protein>
    <submittedName>
        <fullName evidence="2">Uncharacterized protein</fullName>
    </submittedName>
</protein>